<evidence type="ECO:0000256" key="11">
    <source>
        <dbReference type="PROSITE-ProRule" id="PRU00169"/>
    </source>
</evidence>
<evidence type="ECO:0000256" key="7">
    <source>
        <dbReference type="ARBA" id="ARBA00022840"/>
    </source>
</evidence>
<dbReference type="PATRIC" id="fig|1813736.3.peg.1487"/>
<feature type="modified residue" description="4-aspartylphosphate" evidence="11">
    <location>
        <position position="516"/>
    </location>
</feature>
<dbReference type="Pfam" id="PF02518">
    <property type="entry name" value="HATPase_c"/>
    <property type="match status" value="1"/>
</dbReference>
<evidence type="ECO:0000256" key="3">
    <source>
        <dbReference type="ARBA" id="ARBA00022553"/>
    </source>
</evidence>
<dbReference type="AlphaFoldDB" id="A0A143PIB7"/>
<dbReference type="Proteomes" id="UP000076079">
    <property type="component" value="Chromosome"/>
</dbReference>
<dbReference type="PROSITE" id="PS50113">
    <property type="entry name" value="PAC"/>
    <property type="match status" value="1"/>
</dbReference>
<keyword evidence="7" id="KW-0067">ATP-binding</keyword>
<dbReference type="SUPFAM" id="SSF55874">
    <property type="entry name" value="ATPase domain of HSP90 chaperone/DNA topoisomerase II/histidine kinase"/>
    <property type="match status" value="1"/>
</dbReference>
<dbReference type="PROSITE" id="PS50112">
    <property type="entry name" value="PAS"/>
    <property type="match status" value="1"/>
</dbReference>
<keyword evidence="18" id="KW-1185">Reference proteome</keyword>
<evidence type="ECO:0000313" key="17">
    <source>
        <dbReference type="EMBL" id="AMY08241.1"/>
    </source>
</evidence>
<organism evidence="17 18">
    <name type="scientific">Luteitalea pratensis</name>
    <dbReference type="NCBI Taxonomy" id="1855912"/>
    <lineage>
        <taxon>Bacteria</taxon>
        <taxon>Pseudomonadati</taxon>
        <taxon>Acidobacteriota</taxon>
        <taxon>Vicinamibacteria</taxon>
        <taxon>Vicinamibacterales</taxon>
        <taxon>Vicinamibacteraceae</taxon>
        <taxon>Luteitalea</taxon>
    </lineage>
</organism>
<evidence type="ECO:0000259" key="15">
    <source>
        <dbReference type="PROSITE" id="PS50112"/>
    </source>
</evidence>
<dbReference type="InterPro" id="IPR036097">
    <property type="entry name" value="HisK_dim/P_sf"/>
</dbReference>
<dbReference type="PANTHER" id="PTHR45339">
    <property type="entry name" value="HYBRID SIGNAL TRANSDUCTION HISTIDINE KINASE J"/>
    <property type="match status" value="1"/>
</dbReference>
<dbReference type="SMART" id="SM00448">
    <property type="entry name" value="REC"/>
    <property type="match status" value="2"/>
</dbReference>
<gene>
    <name evidence="17" type="primary">barA_1</name>
    <name evidence="17" type="ORF">LuPra_01435</name>
</gene>
<dbReference type="InterPro" id="IPR000700">
    <property type="entry name" value="PAS-assoc_C"/>
</dbReference>
<dbReference type="STRING" id="1855912.LuPra_01435"/>
<name>A0A143PIB7_LUTPR</name>
<dbReference type="SMART" id="SM00091">
    <property type="entry name" value="PAS"/>
    <property type="match status" value="1"/>
</dbReference>
<dbReference type="PROSITE" id="PS50109">
    <property type="entry name" value="HIS_KIN"/>
    <property type="match status" value="1"/>
</dbReference>
<evidence type="ECO:0000256" key="2">
    <source>
        <dbReference type="ARBA" id="ARBA00012438"/>
    </source>
</evidence>
<evidence type="ECO:0000256" key="12">
    <source>
        <dbReference type="SAM" id="Phobius"/>
    </source>
</evidence>
<dbReference type="CDD" id="cd00156">
    <property type="entry name" value="REC"/>
    <property type="match status" value="1"/>
</dbReference>
<comment type="catalytic activity">
    <reaction evidence="1">
        <text>ATP + protein L-histidine = ADP + protein N-phospho-L-histidine.</text>
        <dbReference type="EC" id="2.7.13.3"/>
    </reaction>
</comment>
<dbReference type="KEGG" id="abac:LuPra_01435"/>
<reference evidence="18" key="2">
    <citation type="submission" date="2016-04" db="EMBL/GenBank/DDBJ databases">
        <title>First Complete Genome Sequence of a Subdivision 6 Acidobacterium.</title>
        <authorList>
            <person name="Huang S."/>
            <person name="Vieira S."/>
            <person name="Bunk B."/>
            <person name="Riedel T."/>
            <person name="Sproeer C."/>
            <person name="Overmann J."/>
        </authorList>
    </citation>
    <scope>NUCLEOTIDE SEQUENCE [LARGE SCALE GENOMIC DNA]</scope>
    <source>
        <strain evidence="18">DSM 100886 HEG_-6_39</strain>
    </source>
</reference>
<dbReference type="Gene3D" id="1.10.287.130">
    <property type="match status" value="1"/>
</dbReference>
<dbReference type="PANTHER" id="PTHR45339:SF1">
    <property type="entry name" value="HYBRID SIGNAL TRANSDUCTION HISTIDINE KINASE J"/>
    <property type="match status" value="1"/>
</dbReference>
<protein>
    <recommendedName>
        <fullName evidence="10">Sensory/regulatory protein RpfC</fullName>
        <ecNumber evidence="2">2.7.13.3</ecNumber>
    </recommendedName>
</protein>
<keyword evidence="8" id="KW-0902">Two-component regulatory system</keyword>
<keyword evidence="12" id="KW-0472">Membrane</keyword>
<dbReference type="EMBL" id="CP015136">
    <property type="protein sequence ID" value="AMY08241.1"/>
    <property type="molecule type" value="Genomic_DNA"/>
</dbReference>
<dbReference type="CDD" id="cd00082">
    <property type="entry name" value="HisKA"/>
    <property type="match status" value="1"/>
</dbReference>
<dbReference type="PROSITE" id="PS50110">
    <property type="entry name" value="RESPONSE_REGULATORY"/>
    <property type="match status" value="2"/>
</dbReference>
<accession>A0A143PIB7</accession>
<dbReference type="InterPro" id="IPR000014">
    <property type="entry name" value="PAS"/>
</dbReference>
<dbReference type="GO" id="GO:0005524">
    <property type="term" value="F:ATP binding"/>
    <property type="evidence" value="ECO:0007669"/>
    <property type="project" value="UniProtKB-KW"/>
</dbReference>
<dbReference type="SMART" id="SM00388">
    <property type="entry name" value="HisKA"/>
    <property type="match status" value="1"/>
</dbReference>
<dbReference type="SMART" id="SM00086">
    <property type="entry name" value="PAC"/>
    <property type="match status" value="1"/>
</dbReference>
<dbReference type="NCBIfam" id="TIGR00229">
    <property type="entry name" value="sensory_box"/>
    <property type="match status" value="1"/>
</dbReference>
<dbReference type="InterPro" id="IPR001789">
    <property type="entry name" value="Sig_transdc_resp-reg_receiver"/>
</dbReference>
<sequence length="729" mass="78419">MLAGTTSAVAQVSAQPASVAALPATPAPASVWPVIIGVAALLCVLAGARAWYARMRRVVASKEQAEALSALRRREAEDALRATERQMQQLVHSINAIVWRRDLGTGCYTFVSQEAEQLLGYPVAHWTERAGFVEGLMHPDDREWVDGYSRRASAEHRDHTMEYRVFAQEGRVVWLRDIVSVMVEGGEARELIGVMVDISEYKAAEEALEAAHAQALAATRAKSEFLASMSHEIRTPMNAVIGITDLLLDTELTAEQRQFVETVRSSGDVLLNVINDILDFSKVESGKLEFERIGLDPEQLADDVARLMGERATAKGLELTCRVDANVPRNLVGDPGRLRQVLLNLVGNAIKFTERGDVAIRVSASQITETTATLRAEVSDTGIGISAQAQTRLFDAFTQADASTTRRFGGTGLGLAISRRIIDLLGGRIGVESVPGEGTTFWFAVPCTMAGSAAPRAEVAVLGGMRALVVDDSRASRMMIEQTLMDAGLVVHVARDAEEALASIDPHAWPHVVLIDEGLGDGGGMPLAERLRARAPHPLAILLLSSRPTGAPVTMERTARLMKPLRRSELLEVLEKIGRPMVAAAVPAPAPRALAPGRSRAAHVLVAEDNPVNQTVARLMLEKCGCRVDVVANGALAVDAVRAGRYDLVLMDCQMPVCDGFEATRRIRALPAPLDGIIIVALTGNALAGDRERCLAAGMNDYLAKPVRRDALADALARYLPADARNTAA</sequence>
<dbReference type="CDD" id="cd16922">
    <property type="entry name" value="HATPase_EvgS-ArcB-TorS-like"/>
    <property type="match status" value="1"/>
</dbReference>
<proteinExistence type="predicted"/>
<dbReference type="Pfam" id="PF00512">
    <property type="entry name" value="HisKA"/>
    <property type="match status" value="1"/>
</dbReference>
<dbReference type="InterPro" id="IPR011006">
    <property type="entry name" value="CheY-like_superfamily"/>
</dbReference>
<dbReference type="InterPro" id="IPR013655">
    <property type="entry name" value="PAS_fold_3"/>
</dbReference>
<feature type="domain" description="PAC" evidence="16">
    <location>
        <begin position="159"/>
        <end position="210"/>
    </location>
</feature>
<comment type="subunit">
    <text evidence="9">At low DSF concentrations, interacts with RpfF.</text>
</comment>
<dbReference type="Pfam" id="PF08447">
    <property type="entry name" value="PAS_3"/>
    <property type="match status" value="1"/>
</dbReference>
<dbReference type="SUPFAM" id="SSF55785">
    <property type="entry name" value="PYP-like sensor domain (PAS domain)"/>
    <property type="match status" value="1"/>
</dbReference>
<dbReference type="PRINTS" id="PR00344">
    <property type="entry name" value="BCTRLSENSOR"/>
</dbReference>
<evidence type="ECO:0000313" key="18">
    <source>
        <dbReference type="Proteomes" id="UP000076079"/>
    </source>
</evidence>
<dbReference type="FunFam" id="3.30.565.10:FF:000010">
    <property type="entry name" value="Sensor histidine kinase RcsC"/>
    <property type="match status" value="1"/>
</dbReference>
<evidence type="ECO:0000256" key="1">
    <source>
        <dbReference type="ARBA" id="ARBA00000085"/>
    </source>
</evidence>
<feature type="transmembrane region" description="Helical" evidence="12">
    <location>
        <begin position="31"/>
        <end position="52"/>
    </location>
</feature>
<dbReference type="SMART" id="SM00387">
    <property type="entry name" value="HATPase_c"/>
    <property type="match status" value="1"/>
</dbReference>
<dbReference type="Gene3D" id="3.30.450.20">
    <property type="entry name" value="PAS domain"/>
    <property type="match status" value="1"/>
</dbReference>
<keyword evidence="6 17" id="KW-0418">Kinase</keyword>
<dbReference type="InterPro" id="IPR035965">
    <property type="entry name" value="PAS-like_dom_sf"/>
</dbReference>
<evidence type="ECO:0000256" key="6">
    <source>
        <dbReference type="ARBA" id="ARBA00022777"/>
    </source>
</evidence>
<dbReference type="SUPFAM" id="SSF47384">
    <property type="entry name" value="Homodimeric domain of signal transducing histidine kinase"/>
    <property type="match status" value="1"/>
</dbReference>
<feature type="domain" description="PAS" evidence="15">
    <location>
        <begin position="83"/>
        <end position="143"/>
    </location>
</feature>
<keyword evidence="3 11" id="KW-0597">Phosphoprotein</keyword>
<evidence type="ECO:0000256" key="5">
    <source>
        <dbReference type="ARBA" id="ARBA00022741"/>
    </source>
</evidence>
<feature type="domain" description="Response regulatory" evidence="14">
    <location>
        <begin position="603"/>
        <end position="720"/>
    </location>
</feature>
<evidence type="ECO:0000256" key="9">
    <source>
        <dbReference type="ARBA" id="ARBA00064003"/>
    </source>
</evidence>
<dbReference type="InterPro" id="IPR001610">
    <property type="entry name" value="PAC"/>
</dbReference>
<evidence type="ECO:0000256" key="10">
    <source>
        <dbReference type="ARBA" id="ARBA00068150"/>
    </source>
</evidence>
<feature type="modified residue" description="4-aspartylphosphate" evidence="11">
    <location>
        <position position="652"/>
    </location>
</feature>
<evidence type="ECO:0000259" key="14">
    <source>
        <dbReference type="PROSITE" id="PS50110"/>
    </source>
</evidence>
<evidence type="ECO:0000256" key="4">
    <source>
        <dbReference type="ARBA" id="ARBA00022679"/>
    </source>
</evidence>
<feature type="domain" description="Response regulatory" evidence="14">
    <location>
        <begin position="466"/>
        <end position="578"/>
    </location>
</feature>
<dbReference type="InterPro" id="IPR004358">
    <property type="entry name" value="Sig_transdc_His_kin-like_C"/>
</dbReference>
<keyword evidence="12" id="KW-1133">Transmembrane helix</keyword>
<dbReference type="Pfam" id="PF00072">
    <property type="entry name" value="Response_reg"/>
    <property type="match status" value="2"/>
</dbReference>
<dbReference type="CDD" id="cd00130">
    <property type="entry name" value="PAS"/>
    <property type="match status" value="1"/>
</dbReference>
<keyword evidence="4 17" id="KW-0808">Transferase</keyword>
<dbReference type="CDD" id="cd17546">
    <property type="entry name" value="REC_hyHK_CKI1_RcsC-like"/>
    <property type="match status" value="1"/>
</dbReference>
<evidence type="ECO:0000256" key="8">
    <source>
        <dbReference type="ARBA" id="ARBA00023012"/>
    </source>
</evidence>
<reference evidence="17 18" key="1">
    <citation type="journal article" date="2016" name="Genome Announc.">
        <title>First Complete Genome Sequence of a Subdivision 6 Acidobacterium Strain.</title>
        <authorList>
            <person name="Huang S."/>
            <person name="Vieira S."/>
            <person name="Bunk B."/>
            <person name="Riedel T."/>
            <person name="Sproer C."/>
            <person name="Overmann J."/>
        </authorList>
    </citation>
    <scope>NUCLEOTIDE SEQUENCE [LARGE SCALE GENOMIC DNA]</scope>
    <source>
        <strain evidence="18">DSM 100886 HEG_-6_39</strain>
    </source>
</reference>
<dbReference type="GO" id="GO:0000155">
    <property type="term" value="F:phosphorelay sensor kinase activity"/>
    <property type="evidence" value="ECO:0007669"/>
    <property type="project" value="InterPro"/>
</dbReference>
<dbReference type="SUPFAM" id="SSF52172">
    <property type="entry name" value="CheY-like"/>
    <property type="match status" value="2"/>
</dbReference>
<dbReference type="InterPro" id="IPR005467">
    <property type="entry name" value="His_kinase_dom"/>
</dbReference>
<evidence type="ECO:0000259" key="13">
    <source>
        <dbReference type="PROSITE" id="PS50109"/>
    </source>
</evidence>
<dbReference type="Gene3D" id="3.40.50.2300">
    <property type="match status" value="2"/>
</dbReference>
<dbReference type="Gene3D" id="3.30.565.10">
    <property type="entry name" value="Histidine kinase-like ATPase, C-terminal domain"/>
    <property type="match status" value="1"/>
</dbReference>
<dbReference type="EC" id="2.7.13.3" evidence="2"/>
<feature type="domain" description="Histidine kinase" evidence="13">
    <location>
        <begin position="228"/>
        <end position="449"/>
    </location>
</feature>
<dbReference type="InterPro" id="IPR036890">
    <property type="entry name" value="HATPase_C_sf"/>
</dbReference>
<keyword evidence="12" id="KW-0812">Transmembrane</keyword>
<dbReference type="InterPro" id="IPR003594">
    <property type="entry name" value="HATPase_dom"/>
</dbReference>
<dbReference type="InterPro" id="IPR003661">
    <property type="entry name" value="HisK_dim/P_dom"/>
</dbReference>
<dbReference type="FunFam" id="1.10.287.130:FF:000002">
    <property type="entry name" value="Two-component osmosensing histidine kinase"/>
    <property type="match status" value="1"/>
</dbReference>
<evidence type="ECO:0000259" key="16">
    <source>
        <dbReference type="PROSITE" id="PS50113"/>
    </source>
</evidence>
<keyword evidence="5" id="KW-0547">Nucleotide-binding</keyword>